<dbReference type="Proteomes" id="UP000075880">
    <property type="component" value="Unassembled WGS sequence"/>
</dbReference>
<proteinExistence type="predicted"/>
<sequence length="53" mass="6321">MNRSFSIAAQDAWCTARGLQPQQQERLLLGRVRRCYAHGSRERLRCRRLVYDQ</sequence>
<organism evidence="1 2">
    <name type="scientific">Anopheles atroparvus</name>
    <name type="common">European mosquito</name>
    <dbReference type="NCBI Taxonomy" id="41427"/>
    <lineage>
        <taxon>Eukaryota</taxon>
        <taxon>Metazoa</taxon>
        <taxon>Ecdysozoa</taxon>
        <taxon>Arthropoda</taxon>
        <taxon>Hexapoda</taxon>
        <taxon>Insecta</taxon>
        <taxon>Pterygota</taxon>
        <taxon>Neoptera</taxon>
        <taxon>Endopterygota</taxon>
        <taxon>Diptera</taxon>
        <taxon>Nematocera</taxon>
        <taxon>Culicoidea</taxon>
        <taxon>Culicidae</taxon>
        <taxon>Anophelinae</taxon>
        <taxon>Anopheles</taxon>
    </lineage>
</organism>
<dbReference type="EnsemblMetazoa" id="ENSAATROPT002534">
    <property type="protein sequence ID" value="ENSAATROPP002431"/>
    <property type="gene ID" value="ENSAATROPG002005"/>
</dbReference>
<protein>
    <submittedName>
        <fullName evidence="1">Uncharacterized protein</fullName>
    </submittedName>
</protein>
<accession>A0AAG5CUB5</accession>
<name>A0AAG5CUB5_ANOAO</name>
<reference evidence="1" key="1">
    <citation type="submission" date="2024-04" db="UniProtKB">
        <authorList>
            <consortium name="EnsemblMetazoa"/>
        </authorList>
    </citation>
    <scope>IDENTIFICATION</scope>
    <source>
        <strain evidence="1">EBRO</strain>
    </source>
</reference>
<dbReference type="AlphaFoldDB" id="A0AAG5CUB5"/>
<evidence type="ECO:0000313" key="2">
    <source>
        <dbReference type="Proteomes" id="UP000075880"/>
    </source>
</evidence>
<keyword evidence="2" id="KW-1185">Reference proteome</keyword>
<evidence type="ECO:0000313" key="1">
    <source>
        <dbReference type="EnsemblMetazoa" id="ENSAATROPP002431"/>
    </source>
</evidence>